<dbReference type="RefSeq" id="XP_013882610.1">
    <property type="nucleotide sequence ID" value="XM_014027156.1"/>
</dbReference>
<gene>
    <name evidence="3" type="primary">LOC106531325</name>
</gene>
<name>A0A2I4CRI5_AUSLI</name>
<feature type="compositionally biased region" description="Polar residues" evidence="1">
    <location>
        <begin position="162"/>
        <end position="183"/>
    </location>
</feature>
<accession>A0A2I4CRI5</accession>
<evidence type="ECO:0000313" key="2">
    <source>
        <dbReference type="Proteomes" id="UP000192220"/>
    </source>
</evidence>
<feature type="region of interest" description="Disordered" evidence="1">
    <location>
        <begin position="86"/>
        <end position="129"/>
    </location>
</feature>
<dbReference type="AlphaFoldDB" id="A0A2I4CRI5"/>
<protein>
    <submittedName>
        <fullName evidence="3">Uncharacterized protein LOC106531325</fullName>
    </submittedName>
</protein>
<sequence length="278" mass="30833">MDSVPVGGLHCDQMNKTVKHYESVSFTVQNNVVKTSQRPQNVPTYVQNLKEGSSPAGCVWTRTHQRRWTVDFSQHKTLTVIIVEKTMKKPQPPQRDTSLLRPQPVPPPSFKRSSCPSAKTFSPSSTAATCFSPPSLPTSIITGHDPLGWKLQPKSRERTKRLSLQTPLPEVQTPSCPNPETSSRPAFRPKPPRRRHSEPTAFLKSLKALPVLNPEELRSVLLRPVTLSDEPDDVFDQGTGQQGSGSAPLHKIPPPVPEKTATARRRAHLIASSQQTHH</sequence>
<dbReference type="OrthoDB" id="8906490at2759"/>
<dbReference type="KEGG" id="alim:106531325"/>
<evidence type="ECO:0000313" key="3">
    <source>
        <dbReference type="RefSeq" id="XP_013882610.1"/>
    </source>
</evidence>
<reference evidence="3" key="1">
    <citation type="submission" date="2025-08" db="UniProtKB">
        <authorList>
            <consortium name="RefSeq"/>
        </authorList>
    </citation>
    <scope>IDENTIFICATION</scope>
    <source>
        <strain evidence="3">Quisiro</strain>
        <tissue evidence="3">Liver</tissue>
    </source>
</reference>
<keyword evidence="2" id="KW-1185">Reference proteome</keyword>
<proteinExistence type="predicted"/>
<feature type="region of interest" description="Disordered" evidence="1">
    <location>
        <begin position="141"/>
        <end position="197"/>
    </location>
</feature>
<evidence type="ECO:0000256" key="1">
    <source>
        <dbReference type="SAM" id="MobiDB-lite"/>
    </source>
</evidence>
<dbReference type="Proteomes" id="UP000192220">
    <property type="component" value="Unplaced"/>
</dbReference>
<dbReference type="InParanoid" id="A0A2I4CRI5"/>
<dbReference type="GeneID" id="106531325"/>
<feature type="compositionally biased region" description="Polar residues" evidence="1">
    <location>
        <begin position="111"/>
        <end position="129"/>
    </location>
</feature>
<organism evidence="2 3">
    <name type="scientific">Austrofundulus limnaeus</name>
    <name type="common">Annual killifish</name>
    <dbReference type="NCBI Taxonomy" id="52670"/>
    <lineage>
        <taxon>Eukaryota</taxon>
        <taxon>Metazoa</taxon>
        <taxon>Chordata</taxon>
        <taxon>Craniata</taxon>
        <taxon>Vertebrata</taxon>
        <taxon>Euteleostomi</taxon>
        <taxon>Actinopterygii</taxon>
        <taxon>Neopterygii</taxon>
        <taxon>Teleostei</taxon>
        <taxon>Neoteleostei</taxon>
        <taxon>Acanthomorphata</taxon>
        <taxon>Ovalentaria</taxon>
        <taxon>Atherinomorphae</taxon>
        <taxon>Cyprinodontiformes</taxon>
        <taxon>Rivulidae</taxon>
        <taxon>Austrofundulus</taxon>
    </lineage>
</organism>
<feature type="region of interest" description="Disordered" evidence="1">
    <location>
        <begin position="229"/>
        <end position="278"/>
    </location>
</feature>